<keyword evidence="2" id="KW-1185">Reference proteome</keyword>
<organism evidence="1 2">
    <name type="scientific">Lasiodiplodia theobromae</name>
    <dbReference type="NCBI Taxonomy" id="45133"/>
    <lineage>
        <taxon>Eukaryota</taxon>
        <taxon>Fungi</taxon>
        <taxon>Dikarya</taxon>
        <taxon>Ascomycota</taxon>
        <taxon>Pezizomycotina</taxon>
        <taxon>Dothideomycetes</taxon>
        <taxon>Dothideomycetes incertae sedis</taxon>
        <taxon>Botryosphaeriales</taxon>
        <taxon>Botryosphaeriaceae</taxon>
        <taxon>Lasiodiplodia</taxon>
    </lineage>
</organism>
<comment type="caution">
    <text evidence="1">The sequence shown here is derived from an EMBL/GenBank/DDBJ whole genome shotgun (WGS) entry which is preliminary data.</text>
</comment>
<dbReference type="AlphaFoldDB" id="A0A5N5DYP9"/>
<proteinExistence type="predicted"/>
<dbReference type="Proteomes" id="UP000325902">
    <property type="component" value="Unassembled WGS sequence"/>
</dbReference>
<evidence type="ECO:0000313" key="2">
    <source>
        <dbReference type="Proteomes" id="UP000325902"/>
    </source>
</evidence>
<reference evidence="1 2" key="1">
    <citation type="journal article" date="2019" name="Sci. Rep.">
        <title>A multi-omics analysis of the grapevine pathogen Lasiodiplodia theobromae reveals that temperature affects the expression of virulence- and pathogenicity-related genes.</title>
        <authorList>
            <person name="Felix C."/>
            <person name="Meneses R."/>
            <person name="Goncalves M.F.M."/>
            <person name="Tilleman L."/>
            <person name="Duarte A.S."/>
            <person name="Jorrin-Novo J.V."/>
            <person name="Van de Peer Y."/>
            <person name="Deforce D."/>
            <person name="Van Nieuwerburgh F."/>
            <person name="Esteves A.C."/>
            <person name="Alves A."/>
        </authorList>
    </citation>
    <scope>NUCLEOTIDE SEQUENCE [LARGE SCALE GENOMIC DNA]</scope>
    <source>
        <strain evidence="1 2">LA-SOL3</strain>
    </source>
</reference>
<protein>
    <submittedName>
        <fullName evidence="1">Uncharacterized protein</fullName>
    </submittedName>
</protein>
<evidence type="ECO:0000313" key="1">
    <source>
        <dbReference type="EMBL" id="KAB2581184.1"/>
    </source>
</evidence>
<dbReference type="EMBL" id="VCHE01000001">
    <property type="protein sequence ID" value="KAB2581184.1"/>
    <property type="molecule type" value="Genomic_DNA"/>
</dbReference>
<gene>
    <name evidence="1" type="ORF">DBV05_g342</name>
</gene>
<accession>A0A5N5DYP9</accession>
<name>A0A5N5DYP9_9PEZI</name>
<sequence>MGLMWTKHWGGRHGGGGIIVDKHGLLPLMAANGRAPDESMALRKSRQTTGYPTNNAHARRFILNAEARR</sequence>